<accession>X0PXL1</accession>
<gene>
    <name evidence="1" type="ORF">RW1_051_00030</name>
</gene>
<evidence type="ECO:0000313" key="2">
    <source>
        <dbReference type="Proteomes" id="UP000019491"/>
    </source>
</evidence>
<keyword evidence="2" id="KW-1185">Reference proteome</keyword>
<dbReference type="RefSeq" id="WP_037238242.1">
    <property type="nucleotide sequence ID" value="NZ_BAWF01000051.1"/>
</dbReference>
<comment type="caution">
    <text evidence="1">The sequence shown here is derived from an EMBL/GenBank/DDBJ whole genome shotgun (WGS) entry which is preliminary data.</text>
</comment>
<protein>
    <submittedName>
        <fullName evidence="1">Uncharacterized protein</fullName>
    </submittedName>
</protein>
<organism evidence="1 2">
    <name type="scientific">Rhodococcus wratislaviensis NBRC 100605</name>
    <dbReference type="NCBI Taxonomy" id="1219028"/>
    <lineage>
        <taxon>Bacteria</taxon>
        <taxon>Bacillati</taxon>
        <taxon>Actinomycetota</taxon>
        <taxon>Actinomycetes</taxon>
        <taxon>Mycobacteriales</taxon>
        <taxon>Nocardiaceae</taxon>
        <taxon>Rhodococcus</taxon>
    </lineage>
</organism>
<dbReference type="AlphaFoldDB" id="X0PXL1"/>
<name>X0PXL1_RHOWR</name>
<dbReference type="Proteomes" id="UP000019491">
    <property type="component" value="Unassembled WGS sequence"/>
</dbReference>
<sequence length="65" mass="7468">MDWAIDRLQQLRAEFASGESQLREIERHREQVRDQLLRLGGAIRVLEEQLAAAPAFDPTVQPQVD</sequence>
<dbReference type="EMBL" id="BAWF01000051">
    <property type="protein sequence ID" value="GAF48239.1"/>
    <property type="molecule type" value="Genomic_DNA"/>
</dbReference>
<proteinExistence type="predicted"/>
<evidence type="ECO:0000313" key="1">
    <source>
        <dbReference type="EMBL" id="GAF48239.1"/>
    </source>
</evidence>
<dbReference type="OrthoDB" id="5198170at2"/>
<reference evidence="1 2" key="1">
    <citation type="submission" date="2014-02" db="EMBL/GenBank/DDBJ databases">
        <title>Whole genome shotgun sequence of Rhodococcus wratislaviensis NBRC 100605.</title>
        <authorList>
            <person name="Hosoyama A."/>
            <person name="Tsuchikane K."/>
            <person name="Yoshida I."/>
            <person name="Ohji S."/>
            <person name="Ichikawa N."/>
            <person name="Yamazoe A."/>
            <person name="Fujita N."/>
        </authorList>
    </citation>
    <scope>NUCLEOTIDE SEQUENCE [LARGE SCALE GENOMIC DNA]</scope>
    <source>
        <strain evidence="1 2">NBRC 100605</strain>
    </source>
</reference>